<evidence type="ECO:0000313" key="2">
    <source>
        <dbReference type="EMBL" id="BAN09817.1"/>
    </source>
</evidence>
<sequence>MVMIGNDADWPDWQDEKSYRYTRHLTRRGWAWEFLRRNPAFQRDCRLSLEQAEFAERWFEVEVVRSSLDLTQWGLLFRRLVEARCGCFLVLPPMPACSAAHRGKGIVGRNAFV</sequence>
<reference evidence="2" key="1">
    <citation type="submission" date="2012-10" db="EMBL/GenBank/DDBJ databases">
        <authorList>
            <person name="Maita H."/>
            <person name="Sato S."/>
        </authorList>
    </citation>
    <scope>NUCLEOTIDE SEQUENCE</scope>
    <source>
        <strain evidence="2">NZP2037</strain>
    </source>
</reference>
<reference evidence="2" key="2">
    <citation type="journal article" date="2013" name="Microbes Environ.">
        <title>Commonalities and Differences among Symbiosis Islands of Three Mesorhizobium loti Strains.</title>
        <authorList>
            <person name="Kasai-Maita H."/>
            <person name="Hirakawa H."/>
            <person name="Nakamura Y."/>
            <person name="Kaneko T."/>
            <person name="Miki K."/>
            <person name="Maruya J."/>
            <person name="Okazaki S."/>
            <person name="Tabata S."/>
            <person name="Saeki K."/>
            <person name="Sato S."/>
        </authorList>
    </citation>
    <scope>NUCLEOTIDE SEQUENCE</scope>
    <source>
        <strain evidence="2">NZP2037</strain>
    </source>
</reference>
<proteinExistence type="predicted"/>
<dbReference type="EMBL" id="AP012557">
    <property type="protein sequence ID" value="BAN09817.1"/>
    <property type="molecule type" value="Genomic_DNA"/>
</dbReference>
<dbReference type="AlphaFoldDB" id="M5AN32"/>
<dbReference type="RefSeq" id="WP_155766991.1">
    <property type="nucleotide sequence ID" value="NZ_LZTH01000013.1"/>
</dbReference>
<dbReference type="Pfam" id="PF20109">
    <property type="entry name" value="Trans_reg_dom"/>
    <property type="match status" value="1"/>
</dbReference>
<evidence type="ECO:0000259" key="1">
    <source>
        <dbReference type="Pfam" id="PF20109"/>
    </source>
</evidence>
<protein>
    <recommendedName>
        <fullName evidence="1">Transcriptional regulator-like domain-containing protein</fullName>
    </recommendedName>
</protein>
<organism evidence="2">
    <name type="scientific">Rhizobium loti</name>
    <name type="common">Mesorhizobium loti</name>
    <dbReference type="NCBI Taxonomy" id="381"/>
    <lineage>
        <taxon>Bacteria</taxon>
        <taxon>Pseudomonadati</taxon>
        <taxon>Pseudomonadota</taxon>
        <taxon>Alphaproteobacteria</taxon>
        <taxon>Hyphomicrobiales</taxon>
        <taxon>Phyllobacteriaceae</taxon>
        <taxon>Mesorhizobium</taxon>
    </lineage>
</organism>
<accession>M5AN32</accession>
<name>M5AN32_RHILI</name>
<dbReference type="InterPro" id="IPR045465">
    <property type="entry name" value="Trans_reg_dom"/>
</dbReference>
<feature type="domain" description="Transcriptional regulator-like" evidence="1">
    <location>
        <begin position="12"/>
        <end position="78"/>
    </location>
</feature>